<organism evidence="1 2">
    <name type="scientific">Durusdinium trenchii</name>
    <dbReference type="NCBI Taxonomy" id="1381693"/>
    <lineage>
        <taxon>Eukaryota</taxon>
        <taxon>Sar</taxon>
        <taxon>Alveolata</taxon>
        <taxon>Dinophyceae</taxon>
        <taxon>Suessiales</taxon>
        <taxon>Symbiodiniaceae</taxon>
        <taxon>Durusdinium</taxon>
    </lineage>
</organism>
<accession>A0ABP0KN04</accession>
<comment type="caution">
    <text evidence="1">The sequence shown here is derived from an EMBL/GenBank/DDBJ whole genome shotgun (WGS) entry which is preliminary data.</text>
</comment>
<reference evidence="1 2" key="1">
    <citation type="submission" date="2024-02" db="EMBL/GenBank/DDBJ databases">
        <authorList>
            <person name="Chen Y."/>
            <person name="Shah S."/>
            <person name="Dougan E. K."/>
            <person name="Thang M."/>
            <person name="Chan C."/>
        </authorList>
    </citation>
    <scope>NUCLEOTIDE SEQUENCE [LARGE SCALE GENOMIC DNA]</scope>
</reference>
<evidence type="ECO:0000313" key="2">
    <source>
        <dbReference type="Proteomes" id="UP001642484"/>
    </source>
</evidence>
<proteinExistence type="predicted"/>
<name>A0ABP0KN04_9DINO</name>
<sequence length="100" mass="10999">MSITAVLDLITCAQAPKQWCCKESDGSFSSILRKLPWSSTTEDTDDSEDFDCWDRYFPATNNQGKNTASLELAMASLRKVSCSKKLLGAPGHTTRSNVGY</sequence>
<gene>
    <name evidence="1" type="ORF">CCMP2556_LOCUS16902</name>
</gene>
<dbReference type="Proteomes" id="UP001642484">
    <property type="component" value="Unassembled WGS sequence"/>
</dbReference>
<keyword evidence="2" id="KW-1185">Reference proteome</keyword>
<dbReference type="EMBL" id="CAXAMN010009191">
    <property type="protein sequence ID" value="CAK9027859.1"/>
    <property type="molecule type" value="Genomic_DNA"/>
</dbReference>
<protein>
    <submittedName>
        <fullName evidence="1">Uncharacterized protein</fullName>
    </submittedName>
</protein>
<evidence type="ECO:0000313" key="1">
    <source>
        <dbReference type="EMBL" id="CAK9027859.1"/>
    </source>
</evidence>